<proteinExistence type="predicted"/>
<gene>
    <name evidence="3" type="ORF">BT63DRAFT_329902</name>
</gene>
<feature type="region of interest" description="Disordered" evidence="1">
    <location>
        <begin position="458"/>
        <end position="497"/>
    </location>
</feature>
<feature type="compositionally biased region" description="Low complexity" evidence="1">
    <location>
        <begin position="547"/>
        <end position="563"/>
    </location>
</feature>
<dbReference type="Pfam" id="PF12937">
    <property type="entry name" value="F-box-like"/>
    <property type="match status" value="1"/>
</dbReference>
<dbReference type="CDD" id="cd09917">
    <property type="entry name" value="F-box_SF"/>
    <property type="match status" value="1"/>
</dbReference>
<dbReference type="InterPro" id="IPR001810">
    <property type="entry name" value="F-box_dom"/>
</dbReference>
<evidence type="ECO:0000259" key="2">
    <source>
        <dbReference type="Pfam" id="PF12937"/>
    </source>
</evidence>
<evidence type="ECO:0000313" key="4">
    <source>
        <dbReference type="Proteomes" id="UP000799302"/>
    </source>
</evidence>
<dbReference type="SUPFAM" id="SSF81383">
    <property type="entry name" value="F-box domain"/>
    <property type="match status" value="1"/>
</dbReference>
<keyword evidence="4" id="KW-1185">Reference proteome</keyword>
<dbReference type="AlphaFoldDB" id="A0A6A6U868"/>
<feature type="region of interest" description="Disordered" evidence="1">
    <location>
        <begin position="518"/>
        <end position="572"/>
    </location>
</feature>
<dbReference type="Gene3D" id="1.20.1280.50">
    <property type="match status" value="1"/>
</dbReference>
<feature type="domain" description="F-box" evidence="2">
    <location>
        <begin position="21"/>
        <end position="51"/>
    </location>
</feature>
<dbReference type="EMBL" id="MU004238">
    <property type="protein sequence ID" value="KAF2667114.1"/>
    <property type="molecule type" value="Genomic_DNA"/>
</dbReference>
<dbReference type="InterPro" id="IPR036047">
    <property type="entry name" value="F-box-like_dom_sf"/>
</dbReference>
<dbReference type="InterPro" id="IPR032675">
    <property type="entry name" value="LRR_dom_sf"/>
</dbReference>
<feature type="compositionally biased region" description="Polar residues" evidence="1">
    <location>
        <begin position="470"/>
        <end position="497"/>
    </location>
</feature>
<dbReference type="SUPFAM" id="SSF52047">
    <property type="entry name" value="RNI-like"/>
    <property type="match status" value="1"/>
</dbReference>
<evidence type="ECO:0000313" key="3">
    <source>
        <dbReference type="EMBL" id="KAF2667114.1"/>
    </source>
</evidence>
<reference evidence="3" key="1">
    <citation type="journal article" date="2020" name="Stud. Mycol.">
        <title>101 Dothideomycetes genomes: a test case for predicting lifestyles and emergence of pathogens.</title>
        <authorList>
            <person name="Haridas S."/>
            <person name="Albert R."/>
            <person name="Binder M."/>
            <person name="Bloem J."/>
            <person name="Labutti K."/>
            <person name="Salamov A."/>
            <person name="Andreopoulos B."/>
            <person name="Baker S."/>
            <person name="Barry K."/>
            <person name="Bills G."/>
            <person name="Bluhm B."/>
            <person name="Cannon C."/>
            <person name="Castanera R."/>
            <person name="Culley D."/>
            <person name="Daum C."/>
            <person name="Ezra D."/>
            <person name="Gonzalez J."/>
            <person name="Henrissat B."/>
            <person name="Kuo A."/>
            <person name="Liang C."/>
            <person name="Lipzen A."/>
            <person name="Lutzoni F."/>
            <person name="Magnuson J."/>
            <person name="Mondo S."/>
            <person name="Nolan M."/>
            <person name="Ohm R."/>
            <person name="Pangilinan J."/>
            <person name="Park H.-J."/>
            <person name="Ramirez L."/>
            <person name="Alfaro M."/>
            <person name="Sun H."/>
            <person name="Tritt A."/>
            <person name="Yoshinaga Y."/>
            <person name="Zwiers L.-H."/>
            <person name="Turgeon B."/>
            <person name="Goodwin S."/>
            <person name="Spatafora J."/>
            <person name="Crous P."/>
            <person name="Grigoriev I."/>
        </authorList>
    </citation>
    <scope>NUCLEOTIDE SEQUENCE</scope>
    <source>
        <strain evidence="3">CBS 115976</strain>
    </source>
</reference>
<organism evidence="3 4">
    <name type="scientific">Microthyrium microscopicum</name>
    <dbReference type="NCBI Taxonomy" id="703497"/>
    <lineage>
        <taxon>Eukaryota</taxon>
        <taxon>Fungi</taxon>
        <taxon>Dikarya</taxon>
        <taxon>Ascomycota</taxon>
        <taxon>Pezizomycotina</taxon>
        <taxon>Dothideomycetes</taxon>
        <taxon>Dothideomycetes incertae sedis</taxon>
        <taxon>Microthyriales</taxon>
        <taxon>Microthyriaceae</taxon>
        <taxon>Microthyrium</taxon>
    </lineage>
</organism>
<evidence type="ECO:0000256" key="1">
    <source>
        <dbReference type="SAM" id="MobiDB-lite"/>
    </source>
</evidence>
<dbReference type="Proteomes" id="UP000799302">
    <property type="component" value="Unassembled WGS sequence"/>
</dbReference>
<dbReference type="Gene3D" id="3.80.10.10">
    <property type="entry name" value="Ribonuclease Inhibitor"/>
    <property type="match status" value="1"/>
</dbReference>
<accession>A0A6A6U868</accession>
<dbReference type="OrthoDB" id="408631at2759"/>
<name>A0A6A6U868_9PEZI</name>
<protein>
    <recommendedName>
        <fullName evidence="2">F-box domain-containing protein</fullName>
    </recommendedName>
</protein>
<feature type="compositionally biased region" description="Low complexity" evidence="1">
    <location>
        <begin position="526"/>
        <end position="538"/>
    </location>
</feature>
<sequence>MMETIPPSYLQATNRDHWSIISSFVPSKDLCSAALVSKQWNRIFTPHLWGNPASHFGTENDVVYVALVRFKRTLVWARSSTRELTHTLRLPPAHAEMYDGPHAEWLRDILVRLPRLQSLIVSELPFFDHGALINIPLGKTNPAGDFHTATYPLRLLEASSCFNATSNGLASALKCFSSITYLDLSNTLPAKDTNVFAALQALSGLQILKLRRLGLKDEDIRVVAEAVGLRVRSLDVRENRLTNKAVRFILQHCVTTPSQAAEVIRRNVENSGGLSASMQMYFGVDLPPLYHTDYQDRFVYDRFTSGFFPHLGVEDACGTGLTHLYISGNQLSAPAVADMLRLKRFHVLDVGSFIPDSSPLSPGDRFNKVSRLAVAERLVPLFEINGGTIDYLKIDHAIITEYCDPTLAIAELDTGHDIETEVNQPFIAIDNQVSMIAELEGDTRDIQELPADSAMVFELEGSPAPPSPRINVSQQPTGSVEPSPQRPNLSPRSISQNAPEVITGCVVSPLLSPHSEHFGPIENITPMSSSPVHPASSSFLHPASAGSAQPTTPSSTHTASTGSLLPPQPTLKHKRTYSGVLMDHESRIAYQKSQPHGLLPSMIPCLRMLELTDVPSHWPSKEVSDRVIAFITACAEESHWSRLQAQHAYQLPPGQNRHTAERSYAQSLFGLKQLVLHMRSKSLPHRSSLISAPRSPGKSSVEDADCETFWKAASDDFSFFGSEAEEECGVPRLDANRSIPLEARQGKMVVGDDDAFAPMMTGAESINIESAVDVLAEVSKFRRDRKAKYEIALRRGEINPYIKGYWDGDIVVVKPER</sequence>